<dbReference type="Pfam" id="PF07536">
    <property type="entry name" value="HWE_HK"/>
    <property type="match status" value="1"/>
</dbReference>
<feature type="domain" description="Response regulatory" evidence="14">
    <location>
        <begin position="728"/>
        <end position="839"/>
    </location>
</feature>
<keyword evidence="6" id="KW-0808">Transferase</keyword>
<evidence type="ECO:0000256" key="2">
    <source>
        <dbReference type="ARBA" id="ARBA00012438"/>
    </source>
</evidence>
<reference evidence="15 16" key="1">
    <citation type="submission" date="2019-01" db="EMBL/GenBank/DDBJ databases">
        <title>Sinorhodobacter populi sp. nov. isolated from the symptomatic bark tissue of Populus euramericana canker.</title>
        <authorList>
            <person name="Xu G."/>
        </authorList>
    </citation>
    <scope>NUCLEOTIDE SEQUENCE [LARGE SCALE GENOMIC DNA]</scope>
    <source>
        <strain evidence="15 16">SK2B-1</strain>
    </source>
</reference>
<evidence type="ECO:0000256" key="10">
    <source>
        <dbReference type="ARBA" id="ARBA00022991"/>
    </source>
</evidence>
<dbReference type="SMART" id="SM00448">
    <property type="entry name" value="REC"/>
    <property type="match status" value="1"/>
</dbReference>
<evidence type="ECO:0000313" key="16">
    <source>
        <dbReference type="Proteomes" id="UP000284476"/>
    </source>
</evidence>
<keyword evidence="8" id="KW-0418">Kinase</keyword>
<evidence type="ECO:0000256" key="9">
    <source>
        <dbReference type="ARBA" id="ARBA00022840"/>
    </source>
</evidence>
<evidence type="ECO:0000259" key="14">
    <source>
        <dbReference type="PROSITE" id="PS50110"/>
    </source>
</evidence>
<dbReference type="GO" id="GO:0006355">
    <property type="term" value="P:regulation of DNA-templated transcription"/>
    <property type="evidence" value="ECO:0007669"/>
    <property type="project" value="InterPro"/>
</dbReference>
<dbReference type="InterPro" id="IPR036890">
    <property type="entry name" value="HATPase_C_sf"/>
</dbReference>
<evidence type="ECO:0000256" key="7">
    <source>
        <dbReference type="ARBA" id="ARBA00022741"/>
    </source>
</evidence>
<dbReference type="InterPro" id="IPR043150">
    <property type="entry name" value="Phytochrome_PHY_sf"/>
</dbReference>
<sequence length="846" mass="90819">MDERSSGEDPCAREPIHIPGAIQPHGAMLVCDPVTFSILHVSRNFAGITGGGAIPFPGQPVSEVLGRQHLHDLRNASARAGHRGGVGILAGLVLPGGTRRFDATIHVHAGRCIIELEPAPPEEQTSSQALELTRQLIARLDGVTDTRRLLTVGARLVQALLGYDRVMIYRFGDDGAGQVMAEAAAQELGSFLGHRFPASDIPEQARRLYLQNPIRMIADSAYEPVPLDPPLAPGEAPVDMSHAHLRSVSPVHCQYLRNMDVGASLSISLIVEGKLWGLIPCHHRTARVTPLALRMAAELFGHYFAMQIAATERREAMLASAGARRQLDLMIAESGTDQPLDQALRGRLPGLAALAGCHGAALLNGEDWLATGAALSHEDGLRLLDLLSREATRGIWHTQALGTLLRGPALPVAGAMVLRLSDKSNIALFLFRREEAHDLNWAGPPEKSVTDTPDGPRLFPRKSFDLWRERVHGRCLPWDEQTLAIAEALRSWLRDVMLSQSEAAAEERARTAHRRNIVNQELNHRVKNVLALVRSIVLQTGASATSVDQYTQALEGRLHALATAHDNSLREGSGSLGALIETEAMLFRGDDDPGRVTAQGPELRLDDTAFGVFALVLHEMMTNAAKYGALSVPGGQLSISWSFDGIEGLVLNWRESGGPAVVVPHESGFGSRLIRGSMEYDLQGRAEIEFAAGGLLARFVIPALHVTDADTQEVLAIGTVQGTLDGQSVLIVEDQALIALDTQETLRHLGAGEIRIAGGLAQAQAVLQDFSPDLAVLDFELGGETSESLAHALIARHCPVVFATGYGDRLMLPEGLRHVPVVSKPIGSAAIALQIAAARAVVTAAE</sequence>
<keyword evidence="7" id="KW-0547">Nucleotide-binding</keyword>
<dbReference type="InterPro" id="IPR016132">
    <property type="entry name" value="Phyto_chromo_attachment"/>
</dbReference>
<dbReference type="RefSeq" id="WP_128210186.1">
    <property type="nucleotide sequence ID" value="NZ_JBHRSO010000059.1"/>
</dbReference>
<evidence type="ECO:0000256" key="11">
    <source>
        <dbReference type="ARBA" id="ARBA00023170"/>
    </source>
</evidence>
<keyword evidence="9" id="KW-0067">ATP-binding</keyword>
<evidence type="ECO:0000256" key="3">
    <source>
        <dbReference type="ARBA" id="ARBA00022543"/>
    </source>
</evidence>
<dbReference type="SUPFAM" id="SSF55785">
    <property type="entry name" value="PYP-like sensor domain (PAS domain)"/>
    <property type="match status" value="1"/>
</dbReference>
<dbReference type="Gene3D" id="3.30.450.270">
    <property type="match status" value="1"/>
</dbReference>
<dbReference type="SUPFAM" id="SSF55781">
    <property type="entry name" value="GAF domain-like"/>
    <property type="match status" value="2"/>
</dbReference>
<dbReference type="Gene3D" id="3.30.450.20">
    <property type="entry name" value="PAS domain"/>
    <property type="match status" value="1"/>
</dbReference>
<keyword evidence="5" id="KW-0716">Sensory transduction</keyword>
<dbReference type="EC" id="2.7.13.3" evidence="2"/>
<evidence type="ECO:0000256" key="6">
    <source>
        <dbReference type="ARBA" id="ARBA00022679"/>
    </source>
</evidence>
<dbReference type="Pfam" id="PF01590">
    <property type="entry name" value="GAF"/>
    <property type="match status" value="1"/>
</dbReference>
<dbReference type="InterPro" id="IPR011006">
    <property type="entry name" value="CheY-like_superfamily"/>
</dbReference>
<evidence type="ECO:0000313" key="15">
    <source>
        <dbReference type="EMBL" id="RWR17402.1"/>
    </source>
</evidence>
<dbReference type="InterPro" id="IPR013515">
    <property type="entry name" value="Phytochrome_cen-reg"/>
</dbReference>
<name>A0A443JA47_9RHOB</name>
<evidence type="ECO:0000256" key="12">
    <source>
        <dbReference type="PROSITE-ProRule" id="PRU00169"/>
    </source>
</evidence>
<evidence type="ECO:0000256" key="8">
    <source>
        <dbReference type="ARBA" id="ARBA00022777"/>
    </source>
</evidence>
<dbReference type="Pfam" id="PF08446">
    <property type="entry name" value="PAS_2"/>
    <property type="match status" value="1"/>
</dbReference>
<keyword evidence="10" id="KW-0157">Chromophore</keyword>
<dbReference type="PROSITE" id="PS50046">
    <property type="entry name" value="PHYTOCHROME_2"/>
    <property type="match status" value="1"/>
</dbReference>
<dbReference type="GO" id="GO:0000160">
    <property type="term" value="P:phosphorelay signal transduction system"/>
    <property type="evidence" value="ECO:0007669"/>
    <property type="project" value="InterPro"/>
</dbReference>
<gene>
    <name evidence="15" type="ORF">D2T30_19220</name>
</gene>
<dbReference type="InterPro" id="IPR001789">
    <property type="entry name" value="Sig_transdc_resp-reg_receiver"/>
</dbReference>
<dbReference type="InterPro" id="IPR003018">
    <property type="entry name" value="GAF"/>
</dbReference>
<dbReference type="InterPro" id="IPR013654">
    <property type="entry name" value="PAS_2"/>
</dbReference>
<dbReference type="GO" id="GO:0009881">
    <property type="term" value="F:photoreceptor activity"/>
    <property type="evidence" value="ECO:0007669"/>
    <property type="project" value="UniProtKB-KW"/>
</dbReference>
<dbReference type="AlphaFoldDB" id="A0A443JA47"/>
<comment type="caution">
    <text evidence="15">The sequence shown here is derived from an EMBL/GenBank/DDBJ whole genome shotgun (WGS) entry which is preliminary data.</text>
</comment>
<dbReference type="InterPro" id="IPR001294">
    <property type="entry name" value="Phytochrome"/>
</dbReference>
<dbReference type="SUPFAM" id="SSF52172">
    <property type="entry name" value="CheY-like"/>
    <property type="match status" value="1"/>
</dbReference>
<dbReference type="GO" id="GO:0004673">
    <property type="term" value="F:protein histidine kinase activity"/>
    <property type="evidence" value="ECO:0007669"/>
    <property type="project" value="UniProtKB-EC"/>
</dbReference>
<dbReference type="InterPro" id="IPR011102">
    <property type="entry name" value="Sig_transdc_His_kinase_HWE"/>
</dbReference>
<dbReference type="SMART" id="SM00065">
    <property type="entry name" value="GAF"/>
    <property type="match status" value="1"/>
</dbReference>
<keyword evidence="3" id="KW-0600">Photoreceptor protein</keyword>
<dbReference type="Pfam" id="PF00360">
    <property type="entry name" value="PHY"/>
    <property type="match status" value="1"/>
</dbReference>
<evidence type="ECO:0000256" key="1">
    <source>
        <dbReference type="ARBA" id="ARBA00000085"/>
    </source>
</evidence>
<evidence type="ECO:0000259" key="13">
    <source>
        <dbReference type="PROSITE" id="PS50046"/>
    </source>
</evidence>
<dbReference type="InterPro" id="IPR029016">
    <property type="entry name" value="GAF-like_dom_sf"/>
</dbReference>
<evidence type="ECO:0000256" key="4">
    <source>
        <dbReference type="ARBA" id="ARBA00022553"/>
    </source>
</evidence>
<evidence type="ECO:0000256" key="5">
    <source>
        <dbReference type="ARBA" id="ARBA00022606"/>
    </source>
</evidence>
<dbReference type="PANTHER" id="PTHR41523:SF8">
    <property type="entry name" value="ETHYLENE RESPONSE SENSOR PROTEIN"/>
    <property type="match status" value="1"/>
</dbReference>
<dbReference type="GO" id="GO:0005524">
    <property type="term" value="F:ATP binding"/>
    <property type="evidence" value="ECO:0007669"/>
    <property type="project" value="UniProtKB-KW"/>
</dbReference>
<accession>A0A443JA47</accession>
<dbReference type="Gene3D" id="3.40.50.2300">
    <property type="match status" value="1"/>
</dbReference>
<dbReference type="PANTHER" id="PTHR41523">
    <property type="entry name" value="TWO-COMPONENT SYSTEM SENSOR PROTEIN"/>
    <property type="match status" value="1"/>
</dbReference>
<organism evidence="15 16">
    <name type="scientific">Paenirhodobacter populi</name>
    <dbReference type="NCBI Taxonomy" id="2306993"/>
    <lineage>
        <taxon>Bacteria</taxon>
        <taxon>Pseudomonadati</taxon>
        <taxon>Pseudomonadota</taxon>
        <taxon>Alphaproteobacteria</taxon>
        <taxon>Rhodobacterales</taxon>
        <taxon>Rhodobacter group</taxon>
        <taxon>Paenirhodobacter</taxon>
    </lineage>
</organism>
<keyword evidence="11" id="KW-0675">Receptor</keyword>
<dbReference type="InterPro" id="IPR035965">
    <property type="entry name" value="PAS-like_dom_sf"/>
</dbReference>
<dbReference type="Gene3D" id="3.30.450.40">
    <property type="match status" value="1"/>
</dbReference>
<keyword evidence="4 12" id="KW-0597">Phosphoprotein</keyword>
<dbReference type="Gene3D" id="3.30.565.10">
    <property type="entry name" value="Histidine kinase-like ATPase, C-terminal domain"/>
    <property type="match status" value="1"/>
</dbReference>
<proteinExistence type="predicted"/>
<dbReference type="PRINTS" id="PR01033">
    <property type="entry name" value="PHYTOCHROME"/>
</dbReference>
<feature type="domain" description="Phytochrome chromophore attachment site" evidence="13">
    <location>
        <begin position="145"/>
        <end position="302"/>
    </location>
</feature>
<dbReference type="GO" id="GO:0009584">
    <property type="term" value="P:detection of visible light"/>
    <property type="evidence" value="ECO:0007669"/>
    <property type="project" value="InterPro"/>
</dbReference>
<dbReference type="PROSITE" id="PS50110">
    <property type="entry name" value="RESPONSE_REGULATORY"/>
    <property type="match status" value="1"/>
</dbReference>
<dbReference type="SMART" id="SM00911">
    <property type="entry name" value="HWE_HK"/>
    <property type="match status" value="1"/>
</dbReference>
<dbReference type="Proteomes" id="UP000284476">
    <property type="component" value="Unassembled WGS sequence"/>
</dbReference>
<dbReference type="EMBL" id="SAUZ01000028">
    <property type="protein sequence ID" value="RWR17402.1"/>
    <property type="molecule type" value="Genomic_DNA"/>
</dbReference>
<protein>
    <recommendedName>
        <fullName evidence="2">histidine kinase</fullName>
        <ecNumber evidence="2">2.7.13.3</ecNumber>
    </recommendedName>
</protein>
<comment type="catalytic activity">
    <reaction evidence="1">
        <text>ATP + protein L-histidine = ADP + protein N-phospho-L-histidine.</text>
        <dbReference type="EC" id="2.7.13.3"/>
    </reaction>
</comment>
<feature type="modified residue" description="4-aspartylphosphate" evidence="12">
    <location>
        <position position="778"/>
    </location>
</feature>